<protein>
    <submittedName>
        <fullName evidence="2">MAE_28990/MAE_18760 family HEPN-like nuclease</fullName>
    </submittedName>
</protein>
<dbReference type="EMBL" id="CP126975">
    <property type="protein sequence ID" value="WIM80066.1"/>
    <property type="molecule type" value="Genomic_DNA"/>
</dbReference>
<organism evidence="2 3">
    <name type="scientific">Gallibacterium anatis</name>
    <dbReference type="NCBI Taxonomy" id="750"/>
    <lineage>
        <taxon>Bacteria</taxon>
        <taxon>Pseudomonadati</taxon>
        <taxon>Pseudomonadota</taxon>
        <taxon>Gammaproteobacteria</taxon>
        <taxon>Pasteurellales</taxon>
        <taxon>Pasteurellaceae</taxon>
        <taxon>Gallibacterium</taxon>
    </lineage>
</organism>
<feature type="domain" description="MAE-28990/MAE-18760-like HEPN" evidence="1">
    <location>
        <begin position="7"/>
        <end position="216"/>
    </location>
</feature>
<dbReference type="Proteomes" id="UP001226750">
    <property type="component" value="Chromosome"/>
</dbReference>
<dbReference type="InterPro" id="IPR040788">
    <property type="entry name" value="HEPN_MAE_28990"/>
</dbReference>
<proteinExistence type="predicted"/>
<dbReference type="AlphaFoldDB" id="A0AAX3XGA9"/>
<sequence length="222" mass="26188">MMTLESFENSLDRDLSWRKKEFSNIELLIQEKSGNTSLVETLYRSAILLLYSHWEGHVKYCARQYIKYICSYEHKCSELQDNFHQIMLGAYISDKKISQLNAGDIHHQQELFYFFRNQQQHTFKVNEEQTISAKSNLNFERLSIILSQLGLETDNFQTKKAFIDEKLLDGRNSIAHGSRQGNTKPEQLYKDIKRELLEMIEDFHSLIKESISNQTYLKTTTE</sequence>
<keyword evidence="3" id="KW-1185">Reference proteome</keyword>
<evidence type="ECO:0000259" key="1">
    <source>
        <dbReference type="Pfam" id="PF18737"/>
    </source>
</evidence>
<evidence type="ECO:0000313" key="2">
    <source>
        <dbReference type="EMBL" id="WIM80066.1"/>
    </source>
</evidence>
<reference evidence="2 3" key="1">
    <citation type="submission" date="2023-06" db="EMBL/GenBank/DDBJ databases">
        <title>Complete Genome Sequence of Gallibacterium anatis Strain BJF12, Isolated from a chicken with diarrhea.</title>
        <authorList>
            <person name="Guo F."/>
            <person name="Bu W."/>
            <person name="Xu F."/>
            <person name="Wen T."/>
        </authorList>
    </citation>
    <scope>NUCLEOTIDE SEQUENCE [LARGE SCALE GENOMIC DNA]</scope>
    <source>
        <strain evidence="2 3">BJF12</strain>
    </source>
</reference>
<dbReference type="Pfam" id="PF18737">
    <property type="entry name" value="HEPN_MAE_28990"/>
    <property type="match status" value="1"/>
</dbReference>
<evidence type="ECO:0000313" key="3">
    <source>
        <dbReference type="Proteomes" id="UP001226750"/>
    </source>
</evidence>
<gene>
    <name evidence="2" type="ORF">QP018_02185</name>
</gene>
<dbReference type="RefSeq" id="WP_285092539.1">
    <property type="nucleotide sequence ID" value="NZ_CP126975.1"/>
</dbReference>
<accession>A0AAX3XGA9</accession>
<name>A0AAX3XGA9_9PAST</name>